<reference evidence="3 4" key="1">
    <citation type="submission" date="2019-08" db="EMBL/GenBank/DDBJ databases">
        <title>In-depth cultivation of the pig gut microbiome towards novel bacterial diversity and tailored functional studies.</title>
        <authorList>
            <person name="Wylensek D."/>
            <person name="Hitch T.C.A."/>
            <person name="Clavel T."/>
        </authorList>
    </citation>
    <scope>NUCLEOTIDE SEQUENCE [LARGE SCALE GENOMIC DNA]</scope>
    <source>
        <strain evidence="3 4">WCA3-601-WT-6J</strain>
    </source>
</reference>
<comment type="caution">
    <text evidence="3">The sequence shown here is derived from an EMBL/GenBank/DDBJ whole genome shotgun (WGS) entry which is preliminary data.</text>
</comment>
<protein>
    <submittedName>
        <fullName evidence="3">YdcF family protein</fullName>
    </submittedName>
</protein>
<feature type="transmembrane region" description="Helical" evidence="1">
    <location>
        <begin position="141"/>
        <end position="165"/>
    </location>
</feature>
<name>A0A6I2U6X9_9FIRM</name>
<dbReference type="GO" id="GO:0005886">
    <property type="term" value="C:plasma membrane"/>
    <property type="evidence" value="ECO:0007669"/>
    <property type="project" value="TreeGrafter"/>
</dbReference>
<feature type="transmembrane region" description="Helical" evidence="1">
    <location>
        <begin position="6"/>
        <end position="28"/>
    </location>
</feature>
<dbReference type="CDD" id="cd06259">
    <property type="entry name" value="YdcF-like"/>
    <property type="match status" value="1"/>
</dbReference>
<evidence type="ECO:0000259" key="2">
    <source>
        <dbReference type="Pfam" id="PF02698"/>
    </source>
</evidence>
<dbReference type="InterPro" id="IPR051599">
    <property type="entry name" value="Cell_Envelope_Assoc"/>
</dbReference>
<keyword evidence="1" id="KW-0472">Membrane</keyword>
<dbReference type="InterPro" id="IPR003848">
    <property type="entry name" value="DUF218"/>
</dbReference>
<sequence>MRGERTMTHYLFTIALLPPAVFALFWAVKRKKHTGMAAGFWFDMFLVTLGVCALLAALAYPDSAASFLFLVCAALVFAFLLLFGVYILLGLLLWNTVQMLKRERPSLKHMLTLILALAILALMALPWVLGKSGLFPWLYPLWMALLGTAVFFALHSLVFLTAFYVGKWFPPRKRVDYIVVLGSGLIDGKVPPLLAGRVDAALRYAARQKRKTGREPCLIMSGGQGADEPRPEAEAMREYAMEKGYPAELVLAETQSKNTRENFLYSKRVAEAHSEGKPYCCIYATSDYHLLRAGLYAGRAGFSCDGVGGRTAGYYLPNALLREYIAYVVMNKKRYLTIAAVVFALSLTLWGGLALLAWFARML</sequence>
<dbReference type="PANTHER" id="PTHR30336">
    <property type="entry name" value="INNER MEMBRANE PROTEIN, PROBABLE PERMEASE"/>
    <property type="match status" value="1"/>
</dbReference>
<feature type="transmembrane region" description="Helical" evidence="1">
    <location>
        <begin position="335"/>
        <end position="360"/>
    </location>
</feature>
<gene>
    <name evidence="3" type="ORF">FYJ76_01865</name>
</gene>
<dbReference type="Proteomes" id="UP000431913">
    <property type="component" value="Unassembled WGS sequence"/>
</dbReference>
<dbReference type="Gene3D" id="3.40.50.620">
    <property type="entry name" value="HUPs"/>
    <property type="match status" value="1"/>
</dbReference>
<feature type="transmembrane region" description="Helical" evidence="1">
    <location>
        <begin position="40"/>
        <end position="60"/>
    </location>
</feature>
<feature type="domain" description="DUF218" evidence="2">
    <location>
        <begin position="176"/>
        <end position="326"/>
    </location>
</feature>
<evidence type="ECO:0000313" key="3">
    <source>
        <dbReference type="EMBL" id="MST90695.1"/>
    </source>
</evidence>
<feature type="transmembrane region" description="Helical" evidence="1">
    <location>
        <begin position="66"/>
        <end position="89"/>
    </location>
</feature>
<dbReference type="InterPro" id="IPR014729">
    <property type="entry name" value="Rossmann-like_a/b/a_fold"/>
</dbReference>
<dbReference type="GO" id="GO:0043164">
    <property type="term" value="P:Gram-negative-bacterium-type cell wall biogenesis"/>
    <property type="evidence" value="ECO:0007669"/>
    <property type="project" value="TreeGrafter"/>
</dbReference>
<evidence type="ECO:0000313" key="4">
    <source>
        <dbReference type="Proteomes" id="UP000431913"/>
    </source>
</evidence>
<dbReference type="Pfam" id="PF02698">
    <property type="entry name" value="DUF218"/>
    <property type="match status" value="1"/>
</dbReference>
<dbReference type="PANTHER" id="PTHR30336:SF18">
    <property type="entry name" value="MEMBRANE PROTEIN"/>
    <property type="match status" value="1"/>
</dbReference>
<evidence type="ECO:0000256" key="1">
    <source>
        <dbReference type="SAM" id="Phobius"/>
    </source>
</evidence>
<keyword evidence="1" id="KW-0812">Transmembrane</keyword>
<feature type="transmembrane region" description="Helical" evidence="1">
    <location>
        <begin position="110"/>
        <end position="129"/>
    </location>
</feature>
<dbReference type="AlphaFoldDB" id="A0A6I2U6X9"/>
<accession>A0A6I2U6X9</accession>
<organism evidence="3 4">
    <name type="scientific">Ruthenibacterium lactatiformans</name>
    <dbReference type="NCBI Taxonomy" id="1550024"/>
    <lineage>
        <taxon>Bacteria</taxon>
        <taxon>Bacillati</taxon>
        <taxon>Bacillota</taxon>
        <taxon>Clostridia</taxon>
        <taxon>Eubacteriales</taxon>
        <taxon>Oscillospiraceae</taxon>
        <taxon>Ruthenibacterium</taxon>
    </lineage>
</organism>
<dbReference type="EMBL" id="VUNJ01000002">
    <property type="protein sequence ID" value="MST90695.1"/>
    <property type="molecule type" value="Genomic_DNA"/>
</dbReference>
<dbReference type="GO" id="GO:0000270">
    <property type="term" value="P:peptidoglycan metabolic process"/>
    <property type="evidence" value="ECO:0007669"/>
    <property type="project" value="TreeGrafter"/>
</dbReference>
<proteinExistence type="predicted"/>
<keyword evidence="1" id="KW-1133">Transmembrane helix</keyword>